<reference evidence="2" key="1">
    <citation type="submission" date="2021-01" db="EMBL/GenBank/DDBJ databases">
        <authorList>
            <person name="Corre E."/>
            <person name="Pelletier E."/>
            <person name="Niang G."/>
            <person name="Scheremetjew M."/>
            <person name="Finn R."/>
            <person name="Kale V."/>
            <person name="Holt S."/>
            <person name="Cochrane G."/>
            <person name="Meng A."/>
            <person name="Brown T."/>
            <person name="Cohen L."/>
        </authorList>
    </citation>
    <scope>NUCLEOTIDE SEQUENCE</scope>
    <source>
        <strain evidence="2">CCMP 2712</strain>
    </source>
</reference>
<evidence type="ECO:0000256" key="1">
    <source>
        <dbReference type="SAM" id="MobiDB-lite"/>
    </source>
</evidence>
<name>A0A7S4HB29_GUITH</name>
<accession>A0A7S4HB29</accession>
<dbReference type="AlphaFoldDB" id="A0A7S4HB29"/>
<sequence>MKSVSMRSQRKAPRMYGREEEDDYYYKATKTERKQAASQRNRSNDTLAPARGRAGNAVPAKRKHAVQQEDSEEEPLAANNHPTAATGNHNKYCHFCQHVKVRASSMLACGNQECCRRFCEHCLLTHLNDDVDPMSSEAWTMIDGKPIWNCPICRKKCCCSVNSCDLSHRHCKAYRYRRRRAELASKRLNVSANSSPASDKRSRKVSGSSRVPVKPGNTSEGWNKPSLVPGVNFGYVKYSKDANKQVMPDSAMLKAGHPSARGAPVVRRGRVDMGASLHDTLEHASDSDMDDSVENRTLLPEDNPAEESFMSRTDPLTKLIASSTHKMMKPDMAHESIPHPYDEAAMADDLLGGMYGHMTRFGDSTDLDHCEMLLVEENLNASSDLDEAIWLRKTYETVYNPPQAKSKLMAKTLVGMPLGSLASHHEAEDDSLNVMNLNSAEGSKAYRSHNKSPLNMSDPGGDMSELSFFLSPPTKHPRADGNVKEGSHQSALKATVMYEMV</sequence>
<feature type="compositionally biased region" description="Polar residues" evidence="1">
    <location>
        <begin position="36"/>
        <end position="46"/>
    </location>
</feature>
<gene>
    <name evidence="2" type="ORF">GTHE00462_LOCUS2593</name>
</gene>
<evidence type="ECO:0008006" key="3">
    <source>
        <dbReference type="Google" id="ProtNLM"/>
    </source>
</evidence>
<feature type="compositionally biased region" description="Low complexity" evidence="1">
    <location>
        <begin position="205"/>
        <end position="216"/>
    </location>
</feature>
<protein>
    <recommendedName>
        <fullName evidence="3">RING-type domain-containing protein</fullName>
    </recommendedName>
</protein>
<feature type="region of interest" description="Disordered" evidence="1">
    <location>
        <begin position="1"/>
        <end position="83"/>
    </location>
</feature>
<dbReference type="EMBL" id="HBKN01003058">
    <property type="protein sequence ID" value="CAE2193282.1"/>
    <property type="molecule type" value="Transcribed_RNA"/>
</dbReference>
<feature type="region of interest" description="Disordered" evidence="1">
    <location>
        <begin position="187"/>
        <end position="223"/>
    </location>
</feature>
<organism evidence="2">
    <name type="scientific">Guillardia theta</name>
    <name type="common">Cryptophyte</name>
    <name type="synonym">Cryptomonas phi</name>
    <dbReference type="NCBI Taxonomy" id="55529"/>
    <lineage>
        <taxon>Eukaryota</taxon>
        <taxon>Cryptophyceae</taxon>
        <taxon>Pyrenomonadales</taxon>
        <taxon>Geminigeraceae</taxon>
        <taxon>Guillardia</taxon>
    </lineage>
</organism>
<evidence type="ECO:0000313" key="2">
    <source>
        <dbReference type="EMBL" id="CAE2193282.1"/>
    </source>
</evidence>
<proteinExistence type="predicted"/>
<feature type="compositionally biased region" description="Polar residues" evidence="1">
    <location>
        <begin position="188"/>
        <end position="197"/>
    </location>
</feature>